<accession>A0A481YTD4</accession>
<gene>
    <name evidence="1" type="ORF">LCMAC101_03610</name>
</gene>
<evidence type="ECO:0000313" key="1">
    <source>
        <dbReference type="EMBL" id="QBK85766.1"/>
    </source>
</evidence>
<organism evidence="1">
    <name type="scientific">Marseillevirus LCMAC101</name>
    <dbReference type="NCBI Taxonomy" id="2506602"/>
    <lineage>
        <taxon>Viruses</taxon>
        <taxon>Varidnaviria</taxon>
        <taxon>Bamfordvirae</taxon>
        <taxon>Nucleocytoviricota</taxon>
        <taxon>Megaviricetes</taxon>
        <taxon>Pimascovirales</taxon>
        <taxon>Pimascovirales incertae sedis</taxon>
        <taxon>Marseilleviridae</taxon>
    </lineage>
</organism>
<sequence length="68" mass="7550">MKLSAIGAINPLENSSASVMTAEILCIIRNVSVTASWLTERLYTFAGIVMAMIDWLKNISRDYSLEII</sequence>
<proteinExistence type="predicted"/>
<reference evidence="1" key="1">
    <citation type="journal article" date="2019" name="MBio">
        <title>Virus Genomes from Deep Sea Sediments Expand the Ocean Megavirome and Support Independent Origins of Viral Gigantism.</title>
        <authorList>
            <person name="Backstrom D."/>
            <person name="Yutin N."/>
            <person name="Jorgensen S.L."/>
            <person name="Dharamshi J."/>
            <person name="Homa F."/>
            <person name="Zaremba-Niedwiedzka K."/>
            <person name="Spang A."/>
            <person name="Wolf Y.I."/>
            <person name="Koonin E.V."/>
            <person name="Ettema T.J."/>
        </authorList>
    </citation>
    <scope>NUCLEOTIDE SEQUENCE</scope>
</reference>
<protein>
    <submittedName>
        <fullName evidence="1">Uncharacterized protein</fullName>
    </submittedName>
</protein>
<dbReference type="EMBL" id="MK500327">
    <property type="protein sequence ID" value="QBK85766.1"/>
    <property type="molecule type" value="Genomic_DNA"/>
</dbReference>
<name>A0A481YTD4_9VIRU</name>